<organism evidence="3 4">
    <name type="scientific">Kluyveromyces marxianus (strain DMKU3-1042 / BCC 29191 / NBRC 104275)</name>
    <name type="common">Yeast</name>
    <name type="synonym">Candida kefyr</name>
    <dbReference type="NCBI Taxonomy" id="1003335"/>
    <lineage>
        <taxon>Eukaryota</taxon>
        <taxon>Fungi</taxon>
        <taxon>Dikarya</taxon>
        <taxon>Ascomycota</taxon>
        <taxon>Saccharomycotina</taxon>
        <taxon>Saccharomycetes</taxon>
        <taxon>Saccharomycetales</taxon>
        <taxon>Saccharomycetaceae</taxon>
        <taxon>Kluyveromyces</taxon>
    </lineage>
</organism>
<evidence type="ECO:0000313" key="4">
    <source>
        <dbReference type="Proteomes" id="UP000065495"/>
    </source>
</evidence>
<reference evidence="3 4" key="1">
    <citation type="journal article" date="2015" name="Biotechnol. Biofuels">
        <title>Genetic basis of the highly efficient yeast Kluyveromyces marxianus: complete genome sequence and transcriptome analyses.</title>
        <authorList>
            <person name="Lertwattanasakul N."/>
            <person name="Kosaka T."/>
            <person name="Hosoyama A."/>
            <person name="Suzuki Y."/>
            <person name="Rodrussamee N."/>
            <person name="Matsutani M."/>
            <person name="Murata M."/>
            <person name="Fujimoto N."/>
            <person name="Suprayogi"/>
            <person name="Tsuchikane K."/>
            <person name="Limtong S."/>
            <person name="Fujita N."/>
            <person name="Yamada M."/>
        </authorList>
    </citation>
    <scope>NUCLEOTIDE SEQUENCE [LARGE SCALE GENOMIC DNA]</scope>
    <source>
        <strain evidence="4">DMKU3-1042 / BCC 29191 / NBRC 104275</strain>
    </source>
</reference>
<dbReference type="KEGG" id="kmx:KLMA_10711"/>
<proteinExistence type="predicted"/>
<dbReference type="Proteomes" id="UP000065495">
    <property type="component" value="Chromosome 1"/>
</dbReference>
<dbReference type="OrthoDB" id="4058916at2759"/>
<accession>W0T5M0</accession>
<dbReference type="AlphaFoldDB" id="W0T5M0"/>
<feature type="region of interest" description="Disordered" evidence="1">
    <location>
        <begin position="453"/>
        <end position="487"/>
    </location>
</feature>
<evidence type="ECO:0000313" key="3">
    <source>
        <dbReference type="EMBL" id="BAO38333.1"/>
    </source>
</evidence>
<keyword evidence="2" id="KW-0732">Signal</keyword>
<dbReference type="VEuPathDB" id="FungiDB:KLMA_10711"/>
<sequence>MVITSHMVLVLVWSWSCETPIHCGWHGMAWHSSSSHLISYCTQSLKQVSHFGESERRLNIGIETPASKQAPPPQETMNAYKYTPPVIDLDKVGNETDLLPLMKQILLMHDSFLLQNFANIDAVRELLGSVAQEDGPACALDASFDGVLEAGNHSLEQWVYVNDQETRPEHAESRDVRRLRAILGRIAVYFGKLCLQALECADRDALVASGNHSAVLSRHHSKFGDQVLDLQFDYSATEWIEFKSVGLLTVVPDATCAKVYRNDSWHGIDVENCILLHTGPVLASASRGMHSTSDLRLSTNSLAYTVQPHLEYRMADGRYFAEHFLEFNLQRFPDIGKQAYPEEMKLVALKRSVSLLKTFFTTMESMINLYKINHPGTDMVDLETILPSISRMMRVKVTSTDFQRLLYIWPQAYDIDINSNCGISIKLQTTLSLTKSRLLEFAERIDQWFQNAKGSGSVPEEIPPLKLGKRKASNGSTSTTYSSSPSKNVARRKFASLKGKPKSMSLTSSLNPTVVTPTNYGDNLTTDDVTMVDPKSSLLDRIRVKERRAAALLSQRELMQDHFIAIKMKHVFDICFTLEPEVPYTEDYLTGLIVDSLTDSHNPIGREECVQVLAKISELLGQDVFQIVQVEGNLKVYKWKPLEKNMLQPRL</sequence>
<evidence type="ECO:0000256" key="1">
    <source>
        <dbReference type="SAM" id="MobiDB-lite"/>
    </source>
</evidence>
<feature type="chain" id="PRO_5004795762" description="Cell division cycle protein CDT1" evidence="2">
    <location>
        <begin position="24"/>
        <end position="651"/>
    </location>
</feature>
<dbReference type="GeneID" id="34714365"/>
<dbReference type="RefSeq" id="XP_022674222.1">
    <property type="nucleotide sequence ID" value="XM_022822396.1"/>
</dbReference>
<dbReference type="EMBL" id="AP012213">
    <property type="protein sequence ID" value="BAO38333.1"/>
    <property type="molecule type" value="Genomic_DNA"/>
</dbReference>
<protein>
    <recommendedName>
        <fullName evidence="5">Cell division cycle protein CDT1</fullName>
    </recommendedName>
</protein>
<feature type="compositionally biased region" description="Low complexity" evidence="1">
    <location>
        <begin position="473"/>
        <end position="486"/>
    </location>
</feature>
<feature type="signal peptide" evidence="2">
    <location>
        <begin position="1"/>
        <end position="23"/>
    </location>
</feature>
<evidence type="ECO:0008006" key="5">
    <source>
        <dbReference type="Google" id="ProtNLM"/>
    </source>
</evidence>
<evidence type="ECO:0000256" key="2">
    <source>
        <dbReference type="SAM" id="SignalP"/>
    </source>
</evidence>
<gene>
    <name evidence="3" type="primary">TAH11</name>
    <name evidence="3" type="ORF">KLMA_10711</name>
</gene>
<name>W0T5M0_KLUMD</name>